<evidence type="ECO:0000256" key="1">
    <source>
        <dbReference type="ARBA" id="ARBA00004604"/>
    </source>
</evidence>
<evidence type="ECO:0000313" key="8">
    <source>
        <dbReference type="Proteomes" id="UP000193144"/>
    </source>
</evidence>
<gene>
    <name evidence="7" type="ORF">BCR34DRAFT_642761</name>
</gene>
<evidence type="ECO:0000256" key="2">
    <source>
        <dbReference type="ARBA" id="ARBA00007089"/>
    </source>
</evidence>
<dbReference type="GO" id="GO:0016740">
    <property type="term" value="F:transferase activity"/>
    <property type="evidence" value="ECO:0007669"/>
    <property type="project" value="UniProtKB-KW"/>
</dbReference>
<feature type="domain" description="RNA 3'-terminal phosphate cyclase" evidence="5">
    <location>
        <begin position="12"/>
        <end position="356"/>
    </location>
</feature>
<proteinExistence type="inferred from homology"/>
<keyword evidence="4" id="KW-0539">Nucleus</keyword>
<accession>A0A1Y1YFD2</accession>
<dbReference type="Pfam" id="PF01137">
    <property type="entry name" value="RTC"/>
    <property type="match status" value="1"/>
</dbReference>
<dbReference type="Pfam" id="PF05189">
    <property type="entry name" value="RTC_insert"/>
    <property type="match status" value="1"/>
</dbReference>
<keyword evidence="7" id="KW-0670">Pyruvate</keyword>
<dbReference type="GO" id="GO:0000479">
    <property type="term" value="P:endonucleolytic cleavage of tricistronic rRNA transcript (SSU-rRNA, 5.8S rRNA, LSU-rRNA)"/>
    <property type="evidence" value="ECO:0007669"/>
    <property type="project" value="TreeGrafter"/>
</dbReference>
<organism evidence="7 8">
    <name type="scientific">Clohesyomyces aquaticus</name>
    <dbReference type="NCBI Taxonomy" id="1231657"/>
    <lineage>
        <taxon>Eukaryota</taxon>
        <taxon>Fungi</taxon>
        <taxon>Dikarya</taxon>
        <taxon>Ascomycota</taxon>
        <taxon>Pezizomycotina</taxon>
        <taxon>Dothideomycetes</taxon>
        <taxon>Pleosporomycetidae</taxon>
        <taxon>Pleosporales</taxon>
        <taxon>Lindgomycetaceae</taxon>
        <taxon>Clohesyomyces</taxon>
    </lineage>
</organism>
<dbReference type="Proteomes" id="UP000193144">
    <property type="component" value="Unassembled WGS sequence"/>
</dbReference>
<comment type="subcellular location">
    <subcellularLocation>
        <location evidence="1">Nucleus</location>
        <location evidence="1">Nucleolus</location>
    </subcellularLocation>
</comment>
<keyword evidence="7" id="KW-0808">Transferase</keyword>
<dbReference type="SUPFAM" id="SSF55205">
    <property type="entry name" value="EPT/RTPC-like"/>
    <property type="match status" value="1"/>
</dbReference>
<dbReference type="InterPro" id="IPR013792">
    <property type="entry name" value="RNA3'P_cycl/enolpyr_Trfase_a/b"/>
</dbReference>
<dbReference type="PANTHER" id="PTHR11096">
    <property type="entry name" value="RNA 3' TERMINAL PHOSPHATE CYCLASE"/>
    <property type="match status" value="1"/>
</dbReference>
<dbReference type="Gene3D" id="3.30.360.20">
    <property type="entry name" value="RNA 3'-terminal phosphate cyclase, insert domain"/>
    <property type="match status" value="1"/>
</dbReference>
<evidence type="ECO:0000313" key="7">
    <source>
        <dbReference type="EMBL" id="ORX96750.1"/>
    </source>
</evidence>
<comment type="similarity">
    <text evidence="2">Belongs to the RNA 3'-terminal cyclase family. Type 2 subfamily.</text>
</comment>
<dbReference type="InterPro" id="IPR036553">
    <property type="entry name" value="RPTC_insert"/>
</dbReference>
<dbReference type="InterPro" id="IPR023797">
    <property type="entry name" value="RNA3'_phos_cyclase_dom"/>
</dbReference>
<sequence>MADETTQPLLKLSGHRHLSNRLVLSTLTGRPIKISQIRSSSPTHPGLLPHEVNLLRLLDSITNGASIEFSMTGTTLVYRPGLITGSAEGLGASGGVLRHEIGAECKARGVSWWLLPLCTLAPFAKSGVSVVFHGEGVVTGSTPSGDVSVDTVRTAILPLYKSFGIERGIELRVLKRACASPSIYTGKSSSSVNPSSGGGEVHLVFTHQIRLPKTLHLLNPGRVKRIRGVAYAVGVSGSNNARMIETARGVLNSFVPDTYIFSDVSSAPASKSRSDPSSSGVGNRKGGIGFGLSLVAESSTGCLYSADLASPPEGGTPPEEIGKRCAYQLLEVVSQGGCASRVASTTVLMLMAMGSEDVGRIQLGREVLGWEETVQLGRDLVAFGASGWGFRDAKERVEGEEEGEIVVSVVGRGVGNVGRKIA</sequence>
<dbReference type="GO" id="GO:0004521">
    <property type="term" value="F:RNA endonuclease activity"/>
    <property type="evidence" value="ECO:0007669"/>
    <property type="project" value="TreeGrafter"/>
</dbReference>
<dbReference type="Gene3D" id="3.65.10.20">
    <property type="entry name" value="RNA 3'-terminal phosphate cyclase domain"/>
    <property type="match status" value="1"/>
</dbReference>
<dbReference type="STRING" id="1231657.A0A1Y1YFD2"/>
<feature type="domain" description="RNA 3'-terminal phosphate cyclase insert" evidence="6">
    <location>
        <begin position="219"/>
        <end position="333"/>
    </location>
</feature>
<dbReference type="InterPro" id="IPR037136">
    <property type="entry name" value="RNA3'_phos_cyclase_dom_sf"/>
</dbReference>
<name>A0A1Y1YFD2_9PLEO</name>
<dbReference type="AlphaFoldDB" id="A0A1Y1YFD2"/>
<keyword evidence="8" id="KW-1185">Reference proteome</keyword>
<evidence type="ECO:0000256" key="4">
    <source>
        <dbReference type="ARBA" id="ARBA00023242"/>
    </source>
</evidence>
<evidence type="ECO:0000259" key="6">
    <source>
        <dbReference type="Pfam" id="PF05189"/>
    </source>
</evidence>
<dbReference type="OrthoDB" id="1911237at2759"/>
<dbReference type="InterPro" id="IPR000228">
    <property type="entry name" value="RNA3'_term_phos_cyc"/>
</dbReference>
<keyword evidence="3" id="KW-0690">Ribosome biogenesis</keyword>
<dbReference type="NCBIfam" id="TIGR03400">
    <property type="entry name" value="18S_RNA_Rcl1p"/>
    <property type="match status" value="1"/>
</dbReference>
<evidence type="ECO:0000259" key="5">
    <source>
        <dbReference type="Pfam" id="PF01137"/>
    </source>
</evidence>
<dbReference type="EMBL" id="MCFA01000248">
    <property type="protein sequence ID" value="ORX96750.1"/>
    <property type="molecule type" value="Genomic_DNA"/>
</dbReference>
<dbReference type="PANTHER" id="PTHR11096:SF1">
    <property type="entry name" value="RNA 3'-TERMINAL PHOSPHATE CYCLASE-LIKE PROTEIN"/>
    <property type="match status" value="1"/>
</dbReference>
<dbReference type="InterPro" id="IPR013791">
    <property type="entry name" value="RNA3'-term_phos_cycl_insert"/>
</dbReference>
<dbReference type="GO" id="GO:0005730">
    <property type="term" value="C:nucleolus"/>
    <property type="evidence" value="ECO:0007669"/>
    <property type="project" value="UniProtKB-SubCell"/>
</dbReference>
<dbReference type="FunFam" id="3.30.360.20:FF:000004">
    <property type="entry name" value="18S rRNA biogenesis protein"/>
    <property type="match status" value="1"/>
</dbReference>
<dbReference type="InterPro" id="IPR016443">
    <property type="entry name" value="RNA3'_term_phos_cyc_type_2"/>
</dbReference>
<reference evidence="7 8" key="1">
    <citation type="submission" date="2016-07" db="EMBL/GenBank/DDBJ databases">
        <title>Pervasive Adenine N6-methylation of Active Genes in Fungi.</title>
        <authorList>
            <consortium name="DOE Joint Genome Institute"/>
            <person name="Mondo S.J."/>
            <person name="Dannebaum R.O."/>
            <person name="Kuo R.C."/>
            <person name="Labutti K."/>
            <person name="Haridas S."/>
            <person name="Kuo A."/>
            <person name="Salamov A."/>
            <person name="Ahrendt S.R."/>
            <person name="Lipzen A."/>
            <person name="Sullivan W."/>
            <person name="Andreopoulos W.B."/>
            <person name="Clum A."/>
            <person name="Lindquist E."/>
            <person name="Daum C."/>
            <person name="Ramamoorthy G.K."/>
            <person name="Gryganskyi A."/>
            <person name="Culley D."/>
            <person name="Magnuson J.K."/>
            <person name="James T.Y."/>
            <person name="O'Malley M.A."/>
            <person name="Stajich J.E."/>
            <person name="Spatafora J.W."/>
            <person name="Visel A."/>
            <person name="Grigoriev I.V."/>
        </authorList>
    </citation>
    <scope>NUCLEOTIDE SEQUENCE [LARGE SCALE GENOMIC DNA]</scope>
    <source>
        <strain evidence="7 8">CBS 115471</strain>
    </source>
</reference>
<comment type="caution">
    <text evidence="7">The sequence shown here is derived from an EMBL/GenBank/DDBJ whole genome shotgun (WGS) entry which is preliminary data.</text>
</comment>
<evidence type="ECO:0000256" key="3">
    <source>
        <dbReference type="ARBA" id="ARBA00022517"/>
    </source>
</evidence>
<protein>
    <submittedName>
        <fullName evidence="7">RNA 3'-terminal phosphate cyclase/enolpyruvate transferase</fullName>
    </submittedName>
</protein>